<dbReference type="AlphaFoldDB" id="A0AAV6KWX7"/>
<evidence type="ECO:0000313" key="1">
    <source>
        <dbReference type="EMBL" id="KAG5557230.1"/>
    </source>
</evidence>
<dbReference type="EMBL" id="JACTNZ010000003">
    <property type="protein sequence ID" value="KAG5557230.1"/>
    <property type="molecule type" value="Genomic_DNA"/>
</dbReference>
<protein>
    <submittedName>
        <fullName evidence="1">Uncharacterized protein</fullName>
    </submittedName>
</protein>
<comment type="caution">
    <text evidence="1">The sequence shown here is derived from an EMBL/GenBank/DDBJ whole genome shotgun (WGS) entry which is preliminary data.</text>
</comment>
<reference evidence="1" key="1">
    <citation type="submission" date="2020-08" db="EMBL/GenBank/DDBJ databases">
        <title>Plant Genome Project.</title>
        <authorList>
            <person name="Zhang R.-G."/>
        </authorList>
    </citation>
    <scope>NUCLEOTIDE SEQUENCE</scope>
    <source>
        <strain evidence="1">WSP0</strain>
        <tissue evidence="1">Leaf</tissue>
    </source>
</reference>
<name>A0AAV6KWX7_9ERIC</name>
<keyword evidence="2" id="KW-1185">Reference proteome</keyword>
<accession>A0AAV6KWX7</accession>
<gene>
    <name evidence="1" type="ORF">RHGRI_007484</name>
</gene>
<proteinExistence type="predicted"/>
<evidence type="ECO:0000313" key="2">
    <source>
        <dbReference type="Proteomes" id="UP000823749"/>
    </source>
</evidence>
<organism evidence="1 2">
    <name type="scientific">Rhododendron griersonianum</name>
    <dbReference type="NCBI Taxonomy" id="479676"/>
    <lineage>
        <taxon>Eukaryota</taxon>
        <taxon>Viridiplantae</taxon>
        <taxon>Streptophyta</taxon>
        <taxon>Embryophyta</taxon>
        <taxon>Tracheophyta</taxon>
        <taxon>Spermatophyta</taxon>
        <taxon>Magnoliopsida</taxon>
        <taxon>eudicotyledons</taxon>
        <taxon>Gunneridae</taxon>
        <taxon>Pentapetalae</taxon>
        <taxon>asterids</taxon>
        <taxon>Ericales</taxon>
        <taxon>Ericaceae</taxon>
        <taxon>Ericoideae</taxon>
        <taxon>Rhodoreae</taxon>
        <taxon>Rhododendron</taxon>
    </lineage>
</organism>
<sequence>MAQLARFWRLLAQFGSHFQQSSIGFPVRHDDEGDPVDSICLLDMDSFSLLLFDLGEDKCVSLLKIQE</sequence>
<dbReference type="Proteomes" id="UP000823749">
    <property type="component" value="Chromosome 3"/>
</dbReference>